<dbReference type="Pfam" id="PF01174">
    <property type="entry name" value="SNO"/>
    <property type="match status" value="1"/>
</dbReference>
<organism evidence="2">
    <name type="scientific">Glycine soja</name>
    <name type="common">Wild soybean</name>
    <dbReference type="NCBI Taxonomy" id="3848"/>
    <lineage>
        <taxon>Eukaryota</taxon>
        <taxon>Viridiplantae</taxon>
        <taxon>Streptophyta</taxon>
        <taxon>Embryophyta</taxon>
        <taxon>Tracheophyta</taxon>
        <taxon>Spermatophyta</taxon>
        <taxon>Magnoliopsida</taxon>
        <taxon>eudicotyledons</taxon>
        <taxon>Gunneridae</taxon>
        <taxon>Pentapetalae</taxon>
        <taxon>rosids</taxon>
        <taxon>fabids</taxon>
        <taxon>Fabales</taxon>
        <taxon>Fabaceae</taxon>
        <taxon>Papilionoideae</taxon>
        <taxon>50 kb inversion clade</taxon>
        <taxon>NPAAA clade</taxon>
        <taxon>indigoferoid/millettioid clade</taxon>
        <taxon>Phaseoleae</taxon>
        <taxon>Glycine</taxon>
        <taxon>Glycine subgen. Soja</taxon>
    </lineage>
</organism>
<proteinExistence type="predicted"/>
<evidence type="ECO:0000313" key="4">
    <source>
        <dbReference type="Proteomes" id="UP000289340"/>
    </source>
</evidence>
<dbReference type="GO" id="GO:1903600">
    <property type="term" value="C:glutaminase complex"/>
    <property type="evidence" value="ECO:0007669"/>
    <property type="project" value="TreeGrafter"/>
</dbReference>
<dbReference type="GO" id="GO:0004359">
    <property type="term" value="F:glutaminase activity"/>
    <property type="evidence" value="ECO:0007669"/>
    <property type="project" value="UniProtKB-EC"/>
</dbReference>
<dbReference type="Proteomes" id="UP000289340">
    <property type="component" value="Chromosome 1"/>
</dbReference>
<dbReference type="EC" id="4.3.3.6" evidence="3"/>
<dbReference type="PANTHER" id="PTHR31559:SF0">
    <property type="entry name" value="PYRIDOXAL 5'-PHOSPHATE SYNTHASE SUBUNIT SNO1-RELATED"/>
    <property type="match status" value="1"/>
</dbReference>
<dbReference type="PROSITE" id="PS51130">
    <property type="entry name" value="PDXT_SNO_2"/>
    <property type="match status" value="1"/>
</dbReference>
<dbReference type="SMR" id="A0A0B2SQ05"/>
<keyword evidence="4" id="KW-1185">Reference proteome</keyword>
<dbReference type="Gene3D" id="3.40.50.880">
    <property type="match status" value="1"/>
</dbReference>
<dbReference type="GO" id="GO:0016740">
    <property type="term" value="F:transferase activity"/>
    <property type="evidence" value="ECO:0007669"/>
    <property type="project" value="UniProtKB-KW"/>
</dbReference>
<dbReference type="AlphaFoldDB" id="A0A0B2SQ05"/>
<dbReference type="EMBL" id="KN641396">
    <property type="protein sequence ID" value="KHN46312.1"/>
    <property type="molecule type" value="Genomic_DNA"/>
</dbReference>
<reference evidence="3 4" key="2">
    <citation type="submission" date="2018-09" db="EMBL/GenBank/DDBJ databases">
        <title>A high-quality reference genome of wild soybean provides a powerful tool to mine soybean genomes.</title>
        <authorList>
            <person name="Xie M."/>
            <person name="Chung C.Y.L."/>
            <person name="Li M.-W."/>
            <person name="Wong F.-L."/>
            <person name="Chan T.-F."/>
            <person name="Lam H.-M."/>
        </authorList>
    </citation>
    <scope>NUCLEOTIDE SEQUENCE [LARGE SCALE GENOMIC DNA]</scope>
    <source>
        <strain evidence="4">cv. W05</strain>
        <tissue evidence="3">Hypocotyl of etiolated seedlings</tissue>
    </source>
</reference>
<sequence>MTNIISGQKTGGQYLVGGLDCTVHINFFGSQIQSFEAELLVPELVSKEGGPESFCGIFIHAPAILEAGPKVQVLADYPVPSSKLLSFDSSIEDQTVN</sequence>
<dbReference type="EC" id="2.6.-.-" evidence="2"/>
<dbReference type="SUPFAM" id="SSF52317">
    <property type="entry name" value="Class I glutamine amidotransferase-like"/>
    <property type="match status" value="1"/>
</dbReference>
<protein>
    <submittedName>
        <fullName evidence="3">Putative pyridoxal 5'-phosphate synthase subunit PDX2</fullName>
        <ecNumber evidence="3">3.5.1.2</ecNumber>
        <ecNumber evidence="3">4.3.3.6</ecNumber>
    </submittedName>
    <submittedName>
        <fullName evidence="2">Pyridoxal biosynthesis protein PDX2</fullName>
        <ecNumber evidence="2">2.6.-.-</ecNumber>
    </submittedName>
</protein>
<gene>
    <name evidence="3" type="ORF">D0Y65_001169</name>
    <name evidence="2" type="ORF">glysoja_047101</name>
</gene>
<evidence type="ECO:0000313" key="2">
    <source>
        <dbReference type="EMBL" id="KHN46312.1"/>
    </source>
</evidence>
<evidence type="ECO:0000256" key="1">
    <source>
        <dbReference type="ARBA" id="ARBA00022962"/>
    </source>
</evidence>
<dbReference type="InterPro" id="IPR029062">
    <property type="entry name" value="Class_I_gatase-like"/>
</dbReference>
<keyword evidence="1" id="KW-0315">Glutamine amidotransferase</keyword>
<dbReference type="Proteomes" id="UP000053555">
    <property type="component" value="Unassembled WGS sequence"/>
</dbReference>
<keyword evidence="3" id="KW-0456">Lyase</keyword>
<dbReference type="InterPro" id="IPR002161">
    <property type="entry name" value="PdxT/SNO"/>
</dbReference>
<dbReference type="GO" id="GO:0036381">
    <property type="term" value="F:pyridoxal 5'-phosphate synthase (glutamine hydrolysing) activity"/>
    <property type="evidence" value="ECO:0007669"/>
    <property type="project" value="UniProtKB-EC"/>
</dbReference>
<dbReference type="PANTHER" id="PTHR31559">
    <property type="entry name" value="PYRIDOXAL 5'-PHOSPHATE SYNTHASE SUBUNIT SNO"/>
    <property type="match status" value="1"/>
</dbReference>
<dbReference type="EC" id="3.5.1.2" evidence="3"/>
<keyword evidence="2" id="KW-0808">Transferase</keyword>
<dbReference type="GO" id="GO:0042823">
    <property type="term" value="P:pyridoxal phosphate biosynthetic process"/>
    <property type="evidence" value="ECO:0007669"/>
    <property type="project" value="InterPro"/>
</dbReference>
<reference evidence="2" key="1">
    <citation type="submission" date="2014-07" db="EMBL/GenBank/DDBJ databases">
        <title>Identification of a novel salt tolerance gene in wild soybean by whole-genome sequencing.</title>
        <authorList>
            <person name="Lam H.-M."/>
            <person name="Qi X."/>
            <person name="Li M.-W."/>
            <person name="Liu X."/>
            <person name="Xie M."/>
            <person name="Ni M."/>
            <person name="Xu X."/>
        </authorList>
    </citation>
    <scope>NUCLEOTIDE SEQUENCE [LARGE SCALE GENOMIC DNA]</scope>
    <source>
        <tissue evidence="2">Root</tissue>
    </source>
</reference>
<dbReference type="GO" id="GO:0005829">
    <property type="term" value="C:cytosol"/>
    <property type="evidence" value="ECO:0007669"/>
    <property type="project" value="TreeGrafter"/>
</dbReference>
<dbReference type="GO" id="GO:0008614">
    <property type="term" value="P:pyridoxine metabolic process"/>
    <property type="evidence" value="ECO:0007669"/>
    <property type="project" value="TreeGrafter"/>
</dbReference>
<evidence type="ECO:0000313" key="3">
    <source>
        <dbReference type="EMBL" id="RZC29478.1"/>
    </source>
</evidence>
<keyword evidence="3" id="KW-0378">Hydrolase</keyword>
<accession>A0A0B2SQ05</accession>
<name>A0A0B2SQ05_GLYSO</name>
<dbReference type="EMBL" id="QZWG01000001">
    <property type="protein sequence ID" value="RZC29478.1"/>
    <property type="molecule type" value="Genomic_DNA"/>
</dbReference>